<reference evidence="2 3" key="1">
    <citation type="submission" date="2019-07" db="EMBL/GenBank/DDBJ databases">
        <authorList>
            <person name="Kim J."/>
        </authorList>
    </citation>
    <scope>NUCLEOTIDE SEQUENCE [LARGE SCALE GENOMIC DNA]</scope>
    <source>
        <strain evidence="3">dk17</strain>
    </source>
</reference>
<evidence type="ECO:0008006" key="4">
    <source>
        <dbReference type="Google" id="ProtNLM"/>
    </source>
</evidence>
<organism evidence="2 3">
    <name type="scientific">Mucilaginibacter pallidiroseus</name>
    <dbReference type="NCBI Taxonomy" id="2599295"/>
    <lineage>
        <taxon>Bacteria</taxon>
        <taxon>Pseudomonadati</taxon>
        <taxon>Bacteroidota</taxon>
        <taxon>Sphingobacteriia</taxon>
        <taxon>Sphingobacteriales</taxon>
        <taxon>Sphingobacteriaceae</taxon>
        <taxon>Mucilaginibacter</taxon>
    </lineage>
</organism>
<gene>
    <name evidence="2" type="ORF">FPZ43_13320</name>
</gene>
<dbReference type="OrthoDB" id="966005at2"/>
<sequence>MIKPITLLTAAFICLCNFAANAQKLTEQDSIKNLYNTKRAENFYFELLGPGAVYSVNYDWRFAKKQSGWGARAGISYYHSGSEKIFTVPLVLNYLAGKRGKYFEVGGGLTFYNANTNDVFFEQDYDVVNIYGNFYYTNPRSKTGIYGTLNFGYRYQPADGGFNFRAGNSPIITGHEFYPFWPYISFGYTF</sequence>
<keyword evidence="3" id="KW-1185">Reference proteome</keyword>
<proteinExistence type="predicted"/>
<feature type="chain" id="PRO_5021941567" description="Outer membrane protein beta-barrel domain-containing protein" evidence="1">
    <location>
        <begin position="23"/>
        <end position="190"/>
    </location>
</feature>
<protein>
    <recommendedName>
        <fullName evidence="4">Outer membrane protein beta-barrel domain-containing protein</fullName>
    </recommendedName>
</protein>
<comment type="caution">
    <text evidence="2">The sequence shown here is derived from an EMBL/GenBank/DDBJ whole genome shotgun (WGS) entry which is preliminary data.</text>
</comment>
<dbReference type="AlphaFoldDB" id="A0A563U801"/>
<evidence type="ECO:0000313" key="2">
    <source>
        <dbReference type="EMBL" id="TWR27453.1"/>
    </source>
</evidence>
<keyword evidence="1" id="KW-0732">Signal</keyword>
<evidence type="ECO:0000256" key="1">
    <source>
        <dbReference type="SAM" id="SignalP"/>
    </source>
</evidence>
<feature type="signal peptide" evidence="1">
    <location>
        <begin position="1"/>
        <end position="22"/>
    </location>
</feature>
<evidence type="ECO:0000313" key="3">
    <source>
        <dbReference type="Proteomes" id="UP000320042"/>
    </source>
</evidence>
<name>A0A563U801_9SPHI</name>
<dbReference type="Proteomes" id="UP000320042">
    <property type="component" value="Unassembled WGS sequence"/>
</dbReference>
<dbReference type="RefSeq" id="WP_146382422.1">
    <property type="nucleotide sequence ID" value="NZ_VOEJ01000006.1"/>
</dbReference>
<dbReference type="EMBL" id="VOEJ01000006">
    <property type="protein sequence ID" value="TWR27453.1"/>
    <property type="molecule type" value="Genomic_DNA"/>
</dbReference>
<accession>A0A563U801</accession>